<evidence type="ECO:0000313" key="11">
    <source>
        <dbReference type="RefSeq" id="XP_030639102.1"/>
    </source>
</evidence>
<proteinExistence type="predicted"/>
<dbReference type="InterPro" id="IPR057633">
    <property type="entry name" value="Death_TNF11B"/>
</dbReference>
<sequence>MASSRASLPNLALLLWRDNPPKAYGDVAYRLNSQPCSASETTNTKYEAPLLVVPKNPTLFTLSLAWALHETQPPKYQYRDPKTSELLLCDQCPPGTAVHRHCGADGPTVCTPCPEKHFSEQWHWDDSCQYCTTVCKERQLVRRECNSTHDRLCECMPGYHLLVEFCVKHTACPPGSGVVTPGTPISDTVCEKCPLGHYSSMSSTTEACVPHRNCTQLGLKTLHAGSATEDTVCESDAKDSSHECTHRHTGCHTDITLCEEAVFRFLASPRLASVPLERLLESLPGRRVDWKSVERLKKACSPQQQVLQLLRMWREQNKDQDKLYRIIQGVNHCERKVSRCTDVRNLTLGDLLLVMESLPGEKVSDEDVHALIRSCPSKQYILQLLHLWKSRNDDQDLVKGLAHGLRKLRSQGAPRHLLKTLKRISRIITASSLQRMYEKIILSMIQDSSCFKSKPYND</sequence>
<dbReference type="GO" id="GO:0006915">
    <property type="term" value="P:apoptotic process"/>
    <property type="evidence" value="ECO:0007669"/>
    <property type="project" value="UniProtKB-KW"/>
</dbReference>
<dbReference type="CDD" id="cd00185">
    <property type="entry name" value="TNFRSF"/>
    <property type="match status" value="1"/>
</dbReference>
<protein>
    <submittedName>
        <fullName evidence="11">Tumor necrosis factor receptor superfamily member 11B-like</fullName>
    </submittedName>
</protein>
<evidence type="ECO:0000256" key="4">
    <source>
        <dbReference type="ARBA" id="ARBA00022729"/>
    </source>
</evidence>
<name>A0A6J2W4L3_CHACN</name>
<feature type="disulfide bond" evidence="8">
    <location>
        <begin position="135"/>
        <end position="153"/>
    </location>
</feature>
<dbReference type="GeneID" id="115819740"/>
<keyword evidence="2" id="KW-0964">Secreted</keyword>
<keyword evidence="10" id="KW-1185">Reference proteome</keyword>
<feature type="disulfide bond" evidence="8">
    <location>
        <begin position="113"/>
        <end position="128"/>
    </location>
</feature>
<dbReference type="SUPFAM" id="SSF47986">
    <property type="entry name" value="DEATH domain"/>
    <property type="match status" value="1"/>
</dbReference>
<dbReference type="OrthoDB" id="8710478at2759"/>
<dbReference type="SUPFAM" id="SSF57586">
    <property type="entry name" value="TNF receptor-like"/>
    <property type="match status" value="2"/>
</dbReference>
<dbReference type="RefSeq" id="XP_030639102.1">
    <property type="nucleotide sequence ID" value="XM_030783242.1"/>
</dbReference>
<feature type="repeat" description="TNFR-Cys" evidence="8">
    <location>
        <begin position="112"/>
        <end position="153"/>
    </location>
</feature>
<dbReference type="InParanoid" id="A0A6J2W4L3"/>
<dbReference type="InterPro" id="IPR017371">
    <property type="entry name" value="TNFR_11B"/>
</dbReference>
<dbReference type="PROSITE" id="PS50050">
    <property type="entry name" value="TNFR_NGFR_2"/>
    <property type="match status" value="1"/>
</dbReference>
<dbReference type="Pfam" id="PF00020">
    <property type="entry name" value="TNFR_c6"/>
    <property type="match status" value="3"/>
</dbReference>
<keyword evidence="6 8" id="KW-1015">Disulfide bond</keyword>
<keyword evidence="7" id="KW-0325">Glycoprotein</keyword>
<keyword evidence="3" id="KW-0053">Apoptosis</keyword>
<dbReference type="InterPro" id="IPR001368">
    <property type="entry name" value="TNFR/NGFR_Cys_rich_reg"/>
</dbReference>
<dbReference type="PANTHER" id="PTHR23097:SF90">
    <property type="entry name" value="TUMOR NECROSIS FACTOR RECEPTOR SUPERFAMILY MEMBER 11B"/>
    <property type="match status" value="1"/>
</dbReference>
<evidence type="ECO:0000313" key="10">
    <source>
        <dbReference type="Proteomes" id="UP000504632"/>
    </source>
</evidence>
<keyword evidence="4" id="KW-0732">Signal</keyword>
<reference evidence="11" key="1">
    <citation type="submission" date="2025-08" db="UniProtKB">
        <authorList>
            <consortium name="RefSeq"/>
        </authorList>
    </citation>
    <scope>IDENTIFICATION</scope>
</reference>
<dbReference type="PRINTS" id="PR01975">
    <property type="entry name" value="TNFACTORR11B"/>
</dbReference>
<evidence type="ECO:0000256" key="6">
    <source>
        <dbReference type="ARBA" id="ARBA00023157"/>
    </source>
</evidence>
<dbReference type="InterPro" id="IPR052459">
    <property type="entry name" value="TNFRSF_decoy_receptor"/>
</dbReference>
<dbReference type="InterPro" id="IPR011029">
    <property type="entry name" value="DEATH-like_dom_sf"/>
</dbReference>
<gene>
    <name evidence="11" type="primary">LOC115819740</name>
</gene>
<evidence type="ECO:0000256" key="1">
    <source>
        <dbReference type="ARBA" id="ARBA00004613"/>
    </source>
</evidence>
<dbReference type="GO" id="GO:0005576">
    <property type="term" value="C:extracellular region"/>
    <property type="evidence" value="ECO:0007669"/>
    <property type="project" value="UniProtKB-SubCell"/>
</dbReference>
<evidence type="ECO:0000256" key="7">
    <source>
        <dbReference type="ARBA" id="ARBA00023180"/>
    </source>
</evidence>
<dbReference type="Gene3D" id="2.10.50.10">
    <property type="entry name" value="Tumor Necrosis Factor Receptor, subunit A, domain 2"/>
    <property type="match status" value="3"/>
</dbReference>
<evidence type="ECO:0000256" key="8">
    <source>
        <dbReference type="PROSITE-ProRule" id="PRU00206"/>
    </source>
</evidence>
<feature type="domain" description="TNFR-Cys" evidence="9">
    <location>
        <begin position="112"/>
        <end position="153"/>
    </location>
</feature>
<dbReference type="Pfam" id="PF23630">
    <property type="entry name" value="Death_TNFRSF11B"/>
    <property type="match status" value="2"/>
</dbReference>
<comment type="subcellular location">
    <subcellularLocation>
        <location evidence="1">Secreted</location>
    </subcellularLocation>
</comment>
<dbReference type="PANTHER" id="PTHR23097">
    <property type="entry name" value="TUMOR NECROSIS FACTOR RECEPTOR SUPERFAMILY MEMBER"/>
    <property type="match status" value="1"/>
</dbReference>
<organism evidence="10 11">
    <name type="scientific">Chanos chanos</name>
    <name type="common">Milkfish</name>
    <name type="synonym">Mugil chanos</name>
    <dbReference type="NCBI Taxonomy" id="29144"/>
    <lineage>
        <taxon>Eukaryota</taxon>
        <taxon>Metazoa</taxon>
        <taxon>Chordata</taxon>
        <taxon>Craniata</taxon>
        <taxon>Vertebrata</taxon>
        <taxon>Euteleostomi</taxon>
        <taxon>Actinopterygii</taxon>
        <taxon>Neopterygii</taxon>
        <taxon>Teleostei</taxon>
        <taxon>Ostariophysi</taxon>
        <taxon>Gonorynchiformes</taxon>
        <taxon>Chanidae</taxon>
        <taxon>Chanos</taxon>
    </lineage>
</organism>
<comment type="caution">
    <text evidence="8">Lacks conserved residue(s) required for the propagation of feature annotation.</text>
</comment>
<accession>A0A6J2W4L3</accession>
<evidence type="ECO:0000259" key="9">
    <source>
        <dbReference type="PROSITE" id="PS50050"/>
    </source>
</evidence>
<evidence type="ECO:0000256" key="5">
    <source>
        <dbReference type="ARBA" id="ARBA00022737"/>
    </source>
</evidence>
<dbReference type="AlphaFoldDB" id="A0A6J2W4L3"/>
<evidence type="ECO:0000256" key="2">
    <source>
        <dbReference type="ARBA" id="ARBA00022525"/>
    </source>
</evidence>
<dbReference type="Proteomes" id="UP000504632">
    <property type="component" value="Chromosome 8"/>
</dbReference>
<keyword evidence="5" id="KW-0677">Repeat</keyword>
<dbReference type="SMART" id="SM00208">
    <property type="entry name" value="TNFR"/>
    <property type="match status" value="4"/>
</dbReference>
<evidence type="ECO:0000256" key="3">
    <source>
        <dbReference type="ARBA" id="ARBA00022703"/>
    </source>
</evidence>